<feature type="domain" description="Polysaccharide pyruvyl transferase" evidence="1">
    <location>
        <begin position="377"/>
        <end position="607"/>
    </location>
</feature>
<accession>A0A6C0LT18</accession>
<dbReference type="InterPro" id="IPR007345">
    <property type="entry name" value="Polysacch_pyruvyl_Trfase"/>
</dbReference>
<sequence>MWILDFTDKLSTDNINYYVFNPSILHWKDDLFLIAYRIAFYDIPVQYHPWKIWDNGYKFFKNSKQIMIHKYRNVMGPSLYHKLISQPIIQKYSEHDSTGLAIARLKNNEELQIINNIADLFPNEMNQDARLCNNGGLLIIYNTFEFSGVKLRYRDIIINDHEIFLSEEKYLFDHIYRPVEKHCYYSDDRQLVYYGIGDNFEIINLNNNNITKISSKSHFEYLYNKYGKSNVFLSLSTSHISFDNLKIAIGHAKITFKEIPNFDFLENIDTKNVYLHGKFIYFMFIYEFDDQHNITRVSPLFIPSIDNNHLPYLLVMPISIIFYNDKYFISYGEGDTKCKCLILNHDEINMLLNSKFYPSFLTEKINLNHVGYWCNFNCGDDAYIHVFNYLYKGTPNNIKFSLKYDPHSDLNILGGGDVINDYFTKDISENTIAISVGIPYMEFVPLLDKFKCVYLRNENDSKLFTKTKYIPDLTFILPKLFGRNTNRIEEKTVGIILARTYYNIKYLEEYETFCDEIANFVFLLHKNKFKITFIPFCINENNSNENDYYIINDIVKRINFHVEIFHPGINYVRDIYEKISHMSFNICSRFHAHIFSTINAVPFISLTCGRKCIEYMKQIPDCLYKLKKNEIDIPIEFDGKQFYNFFISKYVDRKKIGEKLNLIYEKNNLKLLEFISSYQKMLRKYSNKPQSILWIPTNENINITCSIPYISSSIKS</sequence>
<dbReference type="AlphaFoldDB" id="A0A6C0LT18"/>
<organism evidence="2">
    <name type="scientific">viral metagenome</name>
    <dbReference type="NCBI Taxonomy" id="1070528"/>
    <lineage>
        <taxon>unclassified sequences</taxon>
        <taxon>metagenomes</taxon>
        <taxon>organismal metagenomes</taxon>
    </lineage>
</organism>
<name>A0A6C0LT18_9ZZZZ</name>
<dbReference type="EMBL" id="MN740556">
    <property type="protein sequence ID" value="QHU33155.1"/>
    <property type="molecule type" value="Genomic_DNA"/>
</dbReference>
<evidence type="ECO:0000259" key="1">
    <source>
        <dbReference type="Pfam" id="PF04230"/>
    </source>
</evidence>
<proteinExistence type="predicted"/>
<protein>
    <recommendedName>
        <fullName evidence="1">Polysaccharide pyruvyl transferase domain-containing protein</fullName>
    </recommendedName>
</protein>
<reference evidence="2" key="1">
    <citation type="journal article" date="2020" name="Nature">
        <title>Giant virus diversity and host interactions through global metagenomics.</title>
        <authorList>
            <person name="Schulz F."/>
            <person name="Roux S."/>
            <person name="Paez-Espino D."/>
            <person name="Jungbluth S."/>
            <person name="Walsh D.A."/>
            <person name="Denef V.J."/>
            <person name="McMahon K.D."/>
            <person name="Konstantinidis K.T."/>
            <person name="Eloe-Fadrosh E.A."/>
            <person name="Kyrpides N.C."/>
            <person name="Woyke T."/>
        </authorList>
    </citation>
    <scope>NUCLEOTIDE SEQUENCE</scope>
    <source>
        <strain evidence="2">GVMAG-S-1014582-52</strain>
    </source>
</reference>
<evidence type="ECO:0000313" key="2">
    <source>
        <dbReference type="EMBL" id="QHU33155.1"/>
    </source>
</evidence>
<dbReference type="Pfam" id="PF04230">
    <property type="entry name" value="PS_pyruv_trans"/>
    <property type="match status" value="1"/>
</dbReference>